<comment type="caution">
    <text evidence="2">The sequence shown here is derived from an EMBL/GenBank/DDBJ whole genome shotgun (WGS) entry which is preliminary data.</text>
</comment>
<evidence type="ECO:0000256" key="1">
    <source>
        <dbReference type="SAM" id="Phobius"/>
    </source>
</evidence>
<feature type="transmembrane region" description="Helical" evidence="1">
    <location>
        <begin position="94"/>
        <end position="121"/>
    </location>
</feature>
<feature type="transmembrane region" description="Helical" evidence="1">
    <location>
        <begin position="133"/>
        <end position="154"/>
    </location>
</feature>
<protein>
    <recommendedName>
        <fullName evidence="4">EpsG family protein</fullName>
    </recommendedName>
</protein>
<organism evidence="2 3">
    <name type="scientific">Pseudoalteromonas espejiana</name>
    <dbReference type="NCBI Taxonomy" id="28107"/>
    <lineage>
        <taxon>Bacteria</taxon>
        <taxon>Pseudomonadati</taxon>
        <taxon>Pseudomonadota</taxon>
        <taxon>Gammaproteobacteria</taxon>
        <taxon>Alteromonadales</taxon>
        <taxon>Pseudoalteromonadaceae</taxon>
        <taxon>Pseudoalteromonas</taxon>
    </lineage>
</organism>
<keyword evidence="1" id="KW-0812">Transmembrane</keyword>
<feature type="transmembrane region" description="Helical" evidence="1">
    <location>
        <begin position="207"/>
        <end position="225"/>
    </location>
</feature>
<keyword evidence="1" id="KW-1133">Transmembrane helix</keyword>
<feature type="transmembrane region" description="Helical" evidence="1">
    <location>
        <begin position="237"/>
        <end position="254"/>
    </location>
</feature>
<dbReference type="Pfam" id="PF14897">
    <property type="entry name" value="EpsG"/>
    <property type="match status" value="1"/>
</dbReference>
<proteinExistence type="predicted"/>
<sequence length="328" mass="38297">MIFLTVLIGSRLEFNDTESYIYNFLRLEQNSNFKNVFIISELGDNPLFYNLQLFFKKYISVDPYLFIFLNASIISFSFMQFFRKASVSISSSFLIFSCFGLLLLSMAAMKQVLAMAVGIWFFYDYCVNNRLKYLWALILAIFIHPFISFYLVFLFIGDNIWSRRKLILFLFLLISGPIISGSISNILEVLSLISVNYNMDYIEGTKGGSFVRLSVYAVTPILFYIYRDYINQYSSKLVIVSGNCSIISFLFFYYGTFQAANMFSRLSSYFDIVSIIGLVWILHKAPMSTFTRTIAFISMYILYPLFLYYELVLKRGFTYISHLNYIFT</sequence>
<feature type="transmembrane region" description="Helical" evidence="1">
    <location>
        <begin position="64"/>
        <end position="82"/>
    </location>
</feature>
<dbReference type="EMBL" id="BJUM01000073">
    <property type="protein sequence ID" value="GEK57030.1"/>
    <property type="molecule type" value="Genomic_DNA"/>
</dbReference>
<evidence type="ECO:0000313" key="3">
    <source>
        <dbReference type="Proteomes" id="UP000321419"/>
    </source>
</evidence>
<dbReference type="AlphaFoldDB" id="A0A510Y159"/>
<gene>
    <name evidence="2" type="ORF">PES01_38750</name>
</gene>
<evidence type="ECO:0000313" key="2">
    <source>
        <dbReference type="EMBL" id="GEK57030.1"/>
    </source>
</evidence>
<keyword evidence="3" id="KW-1185">Reference proteome</keyword>
<accession>A0A510Y159</accession>
<evidence type="ECO:0008006" key="4">
    <source>
        <dbReference type="Google" id="ProtNLM"/>
    </source>
</evidence>
<name>A0A510Y159_9GAMM</name>
<dbReference type="Proteomes" id="UP000321419">
    <property type="component" value="Unassembled WGS sequence"/>
</dbReference>
<feature type="transmembrane region" description="Helical" evidence="1">
    <location>
        <begin position="290"/>
        <end position="309"/>
    </location>
</feature>
<reference evidence="2 3" key="1">
    <citation type="submission" date="2019-07" db="EMBL/GenBank/DDBJ databases">
        <title>Whole genome shotgun sequence of Pseudoalteromonas espejiana NBRC 102222.</title>
        <authorList>
            <person name="Hosoyama A."/>
            <person name="Uohara A."/>
            <person name="Ohji S."/>
            <person name="Ichikawa N."/>
        </authorList>
    </citation>
    <scope>NUCLEOTIDE SEQUENCE [LARGE SCALE GENOMIC DNA]</scope>
    <source>
        <strain evidence="2 3">NBRC 102222</strain>
    </source>
</reference>
<feature type="transmembrane region" description="Helical" evidence="1">
    <location>
        <begin position="166"/>
        <end position="187"/>
    </location>
</feature>
<keyword evidence="1" id="KW-0472">Membrane</keyword>
<dbReference type="InterPro" id="IPR049458">
    <property type="entry name" value="EpsG-like"/>
</dbReference>